<proteinExistence type="inferred from homology"/>
<dbReference type="PANTHER" id="PTHR27008">
    <property type="entry name" value="OS04G0122200 PROTEIN"/>
    <property type="match status" value="1"/>
</dbReference>
<evidence type="ECO:0000256" key="20">
    <source>
        <dbReference type="ARBA" id="ARBA00048679"/>
    </source>
</evidence>
<evidence type="ECO:0000256" key="1">
    <source>
        <dbReference type="ARBA" id="ARBA00004162"/>
    </source>
</evidence>
<evidence type="ECO:0000256" key="13">
    <source>
        <dbReference type="ARBA" id="ARBA00022777"/>
    </source>
</evidence>
<keyword evidence="15 22" id="KW-1133">Transmembrane helix</keyword>
<keyword evidence="7" id="KW-0433">Leucine-rich repeat</keyword>
<dbReference type="FunFam" id="3.80.10.10:FF:000317">
    <property type="entry name" value="Inactive leucine-rich repeat receptor-like protein kinase"/>
    <property type="match status" value="1"/>
</dbReference>
<evidence type="ECO:0000256" key="6">
    <source>
        <dbReference type="ARBA" id="ARBA00022553"/>
    </source>
</evidence>
<dbReference type="PROSITE" id="PS50011">
    <property type="entry name" value="PROTEIN_KINASE_DOM"/>
    <property type="match status" value="1"/>
</dbReference>
<keyword evidence="12 21" id="KW-0547">Nucleotide-binding</keyword>
<dbReference type="EMBL" id="QGNW01000084">
    <property type="protein sequence ID" value="RVX00052.1"/>
    <property type="molecule type" value="Genomic_DNA"/>
</dbReference>
<keyword evidence="10" id="KW-0732">Signal</keyword>
<dbReference type="PROSITE" id="PS00108">
    <property type="entry name" value="PROTEIN_KINASE_ST"/>
    <property type="match status" value="1"/>
</dbReference>
<evidence type="ECO:0000256" key="10">
    <source>
        <dbReference type="ARBA" id="ARBA00022729"/>
    </source>
</evidence>
<dbReference type="InterPro" id="IPR032675">
    <property type="entry name" value="LRR_dom_sf"/>
</dbReference>
<comment type="similarity">
    <text evidence="2">Belongs to the protein kinase superfamily. Ser/Thr protein kinase family.</text>
</comment>
<protein>
    <recommendedName>
        <fullName evidence="3">non-specific serine/threonine protein kinase</fullName>
        <ecNumber evidence="3">2.7.11.1</ecNumber>
    </recommendedName>
</protein>
<dbReference type="InterPro" id="IPR003591">
    <property type="entry name" value="Leu-rich_rpt_typical-subtyp"/>
</dbReference>
<evidence type="ECO:0000256" key="9">
    <source>
        <dbReference type="ARBA" id="ARBA00022692"/>
    </source>
</evidence>
<dbReference type="EC" id="2.7.11.1" evidence="3"/>
<evidence type="ECO:0000256" key="2">
    <source>
        <dbReference type="ARBA" id="ARBA00008684"/>
    </source>
</evidence>
<dbReference type="InterPro" id="IPR011009">
    <property type="entry name" value="Kinase-like_dom_sf"/>
</dbReference>
<dbReference type="PROSITE" id="PS00107">
    <property type="entry name" value="PROTEIN_KINASE_ATP"/>
    <property type="match status" value="1"/>
</dbReference>
<evidence type="ECO:0000256" key="3">
    <source>
        <dbReference type="ARBA" id="ARBA00012513"/>
    </source>
</evidence>
<keyword evidence="11" id="KW-0677">Repeat</keyword>
<dbReference type="Pfam" id="PF00069">
    <property type="entry name" value="Pkinase"/>
    <property type="match status" value="1"/>
</dbReference>
<comment type="catalytic activity">
    <reaction evidence="20">
        <text>L-seryl-[protein] + ATP = O-phospho-L-seryl-[protein] + ADP + H(+)</text>
        <dbReference type="Rhea" id="RHEA:17989"/>
        <dbReference type="Rhea" id="RHEA-COMP:9863"/>
        <dbReference type="Rhea" id="RHEA-COMP:11604"/>
        <dbReference type="ChEBI" id="CHEBI:15378"/>
        <dbReference type="ChEBI" id="CHEBI:29999"/>
        <dbReference type="ChEBI" id="CHEBI:30616"/>
        <dbReference type="ChEBI" id="CHEBI:83421"/>
        <dbReference type="ChEBI" id="CHEBI:456216"/>
        <dbReference type="EC" id="2.7.11.1"/>
    </reaction>
</comment>
<dbReference type="FunFam" id="3.80.10.10:FF:000842">
    <property type="entry name" value="Receptor protein kinase CLAVATA1"/>
    <property type="match status" value="1"/>
</dbReference>
<comment type="caution">
    <text evidence="24">The sequence shown here is derived from an EMBL/GenBank/DDBJ whole genome shotgun (WGS) entry which is preliminary data.</text>
</comment>
<dbReference type="InterPro" id="IPR000719">
    <property type="entry name" value="Prot_kinase_dom"/>
</dbReference>
<evidence type="ECO:0000256" key="7">
    <source>
        <dbReference type="ARBA" id="ARBA00022614"/>
    </source>
</evidence>
<dbReference type="SMART" id="SM00369">
    <property type="entry name" value="LRR_TYP"/>
    <property type="match status" value="9"/>
</dbReference>
<dbReference type="InterPro" id="IPR013210">
    <property type="entry name" value="LRR_N_plant-typ"/>
</dbReference>
<dbReference type="GO" id="GO:0004674">
    <property type="term" value="F:protein serine/threonine kinase activity"/>
    <property type="evidence" value="ECO:0007669"/>
    <property type="project" value="UniProtKB-KW"/>
</dbReference>
<evidence type="ECO:0000256" key="11">
    <source>
        <dbReference type="ARBA" id="ARBA00022737"/>
    </source>
</evidence>
<feature type="transmembrane region" description="Helical" evidence="22">
    <location>
        <begin position="646"/>
        <end position="670"/>
    </location>
</feature>
<dbReference type="Gene3D" id="3.80.10.10">
    <property type="entry name" value="Ribonuclease Inhibitor"/>
    <property type="match status" value="3"/>
</dbReference>
<evidence type="ECO:0000256" key="18">
    <source>
        <dbReference type="ARBA" id="ARBA00023180"/>
    </source>
</evidence>
<dbReference type="FunFam" id="3.30.200.20:FF:000432">
    <property type="entry name" value="LRR receptor-like serine/threonine-protein kinase EFR"/>
    <property type="match status" value="1"/>
</dbReference>
<keyword evidence="8" id="KW-0808">Transferase</keyword>
<organism evidence="24 25">
    <name type="scientific">Vitis vinifera</name>
    <name type="common">Grape</name>
    <dbReference type="NCBI Taxonomy" id="29760"/>
    <lineage>
        <taxon>Eukaryota</taxon>
        <taxon>Viridiplantae</taxon>
        <taxon>Streptophyta</taxon>
        <taxon>Embryophyta</taxon>
        <taxon>Tracheophyta</taxon>
        <taxon>Spermatophyta</taxon>
        <taxon>Magnoliopsida</taxon>
        <taxon>eudicotyledons</taxon>
        <taxon>Gunneridae</taxon>
        <taxon>Pentapetalae</taxon>
        <taxon>rosids</taxon>
        <taxon>Vitales</taxon>
        <taxon>Vitaceae</taxon>
        <taxon>Viteae</taxon>
        <taxon>Vitis</taxon>
    </lineage>
</organism>
<evidence type="ECO:0000256" key="5">
    <source>
        <dbReference type="ARBA" id="ARBA00022527"/>
    </source>
</evidence>
<dbReference type="SUPFAM" id="SSF56112">
    <property type="entry name" value="Protein kinase-like (PK-like)"/>
    <property type="match status" value="1"/>
</dbReference>
<reference evidence="24 25" key="1">
    <citation type="journal article" date="2018" name="PLoS Genet.">
        <title>Population sequencing reveals clonal diversity and ancestral inbreeding in the grapevine cultivar Chardonnay.</title>
        <authorList>
            <person name="Roach M.J."/>
            <person name="Johnson D.L."/>
            <person name="Bohlmann J."/>
            <person name="van Vuuren H.J."/>
            <person name="Jones S.J."/>
            <person name="Pretorius I.S."/>
            <person name="Schmidt S.A."/>
            <person name="Borneman A.R."/>
        </authorList>
    </citation>
    <scope>NUCLEOTIDE SEQUENCE [LARGE SCALE GENOMIC DNA]</scope>
    <source>
        <strain evidence="25">cv. Chardonnay</strain>
        <tissue evidence="24">Leaf</tissue>
    </source>
</reference>
<evidence type="ECO:0000256" key="15">
    <source>
        <dbReference type="ARBA" id="ARBA00022989"/>
    </source>
</evidence>
<dbReference type="AlphaFoldDB" id="A0A438ITI7"/>
<dbReference type="InterPro" id="IPR017441">
    <property type="entry name" value="Protein_kinase_ATP_BS"/>
</dbReference>
<comment type="subcellular location">
    <subcellularLocation>
        <location evidence="1">Cell membrane</location>
        <topology evidence="1">Single-pass membrane protein</topology>
    </subcellularLocation>
</comment>
<evidence type="ECO:0000256" key="14">
    <source>
        <dbReference type="ARBA" id="ARBA00022840"/>
    </source>
</evidence>
<keyword evidence="9 22" id="KW-0812">Transmembrane</keyword>
<dbReference type="FunFam" id="3.80.10.10:FF:001655">
    <property type="entry name" value="Putative leucine-rich repeat receptor-like protein kinase family protein"/>
    <property type="match status" value="1"/>
</dbReference>
<evidence type="ECO:0000256" key="22">
    <source>
        <dbReference type="SAM" id="Phobius"/>
    </source>
</evidence>
<dbReference type="FunFam" id="1.10.510.10:FF:000358">
    <property type="entry name" value="Putative leucine-rich repeat receptor-like serine/threonine-protein kinase"/>
    <property type="match status" value="1"/>
</dbReference>
<dbReference type="SMART" id="SM00365">
    <property type="entry name" value="LRR_SD22"/>
    <property type="match status" value="6"/>
</dbReference>
<dbReference type="GO" id="GO:0005524">
    <property type="term" value="F:ATP binding"/>
    <property type="evidence" value="ECO:0007669"/>
    <property type="project" value="UniProtKB-UniRule"/>
</dbReference>
<dbReference type="PANTHER" id="PTHR27008:SF357">
    <property type="entry name" value="PROTEIN KINASE DOMAIN-CONTAINING PROTEIN"/>
    <property type="match status" value="1"/>
</dbReference>
<keyword evidence="4" id="KW-1003">Cell membrane</keyword>
<evidence type="ECO:0000256" key="21">
    <source>
        <dbReference type="PROSITE-ProRule" id="PRU10141"/>
    </source>
</evidence>
<keyword evidence="5" id="KW-0723">Serine/threonine-protein kinase</keyword>
<dbReference type="SUPFAM" id="SSF52047">
    <property type="entry name" value="RNI-like"/>
    <property type="match status" value="1"/>
</dbReference>
<evidence type="ECO:0000256" key="4">
    <source>
        <dbReference type="ARBA" id="ARBA00022475"/>
    </source>
</evidence>
<dbReference type="Gene3D" id="3.30.200.20">
    <property type="entry name" value="Phosphorylase Kinase, domain 1"/>
    <property type="match status" value="1"/>
</dbReference>
<evidence type="ECO:0000256" key="16">
    <source>
        <dbReference type="ARBA" id="ARBA00023136"/>
    </source>
</evidence>
<dbReference type="InterPro" id="IPR001611">
    <property type="entry name" value="Leu-rich_rpt"/>
</dbReference>
<name>A0A438ITI7_VITVI</name>
<gene>
    <name evidence="24" type="primary">VvCHDp000216_61</name>
    <name evidence="24" type="ORF">CK203_024854</name>
</gene>
<dbReference type="CDD" id="cd14066">
    <property type="entry name" value="STKc_IRAK"/>
    <property type="match status" value="1"/>
</dbReference>
<dbReference type="InterPro" id="IPR051809">
    <property type="entry name" value="Plant_receptor-like_S/T_kinase"/>
</dbReference>
<evidence type="ECO:0000256" key="12">
    <source>
        <dbReference type="ARBA" id="ARBA00022741"/>
    </source>
</evidence>
<dbReference type="Proteomes" id="UP000288805">
    <property type="component" value="Unassembled WGS sequence"/>
</dbReference>
<dbReference type="SUPFAM" id="SSF52058">
    <property type="entry name" value="L domain-like"/>
    <property type="match status" value="1"/>
</dbReference>
<comment type="catalytic activity">
    <reaction evidence="19">
        <text>L-threonyl-[protein] + ATP = O-phospho-L-threonyl-[protein] + ADP + H(+)</text>
        <dbReference type="Rhea" id="RHEA:46608"/>
        <dbReference type="Rhea" id="RHEA-COMP:11060"/>
        <dbReference type="Rhea" id="RHEA-COMP:11605"/>
        <dbReference type="ChEBI" id="CHEBI:15378"/>
        <dbReference type="ChEBI" id="CHEBI:30013"/>
        <dbReference type="ChEBI" id="CHEBI:30616"/>
        <dbReference type="ChEBI" id="CHEBI:61977"/>
        <dbReference type="ChEBI" id="CHEBI:456216"/>
        <dbReference type="EC" id="2.7.11.1"/>
    </reaction>
</comment>
<evidence type="ECO:0000256" key="17">
    <source>
        <dbReference type="ARBA" id="ARBA00023170"/>
    </source>
</evidence>
<keyword evidence="18" id="KW-0325">Glycoprotein</keyword>
<sequence>MKPAYMGFILILHYAVFAVLLSSLSSFRFVCSASLSINTDKEALLSFKYHLNSESSETLSSWNVNNSSPCNWTGVLCNESRDRVIGLDLSGFGLTGTISPHIGNLSFLSSLELQDNQLTGTIPDQVGDLSRLSVLNMSSNHIRGAIPLNITMCLELEILDLKENEISGTIPAELGRLRNLEILKLGSNQLVGDIPPSISNLSSLDTLSLGTNNLGGRIPDDLGRLQNLKELDLTINQLEGTVPSSIYNITSLVNLAVASNNLWGEIPSDVGDRLPNLLIFNFCINKFTGGIPGSLHNLTNINVIRMAHNLLEGSVPSGLGNLPQLRMYNIGYNRIKSSGDQGLDFITSLTNSTHLNFLAIDGNFLEGVIPESIGNLSTSLASLHMGQNKIYGSIPSSISHLSSLALLNLSHNLISGEIPPEIGELGEMQELYLASNNISGRIPSSLGNLRQLSQLDLSSNRLVGGIPTNFSNFQRLLSMDLSNNRLNESIPKEILGLPGLSTLLNLSKNSLTGPLPQEVEALESVVTIDLSHNHLSGSIPESISKCKSLEELFMANNNFSGSIPDTLGEVRGLEILDLSTNQLTGSIPSSLQELQALQLLNLSFNNLEGVVPSEGVFKNLSRVHIEGNSKLCLNLACTKGHGRRFAVFYIILIIASAIAICLAIGVLAYLKKSKAKKLPITSESFKVLHQVVSYDDLRMATGNFNQQNLIGKGSFGSVYKGYLTEGTAVAIKVLDIQRNGSWKSFFAECEALRNVRHRNLVKLITSCSSLDFKNVEFLALIYDFMHNGSLEDWINGTRRHTRGCALNLVERLKIAIDVACAMDYLHHDSETPIAHCDLKPSNVLLDKDMTAKVGDFGLARLLMDRAADQQSIASTHGLRGSIGYIPPEYGLGGKPTTSGDVYSYGVMLLEMFTGKSPTHESFLGGLTLAQWVQSAFPTNVRQAVDPELLLPTGDLQHEGHPISEEVQHECLIAVIGVALSCTVDTSDRRISSRDALSQLKTAAKALLKPTLDDMEEGAAPHCVVDV</sequence>
<feature type="binding site" evidence="21">
    <location>
        <position position="732"/>
    </location>
    <ligand>
        <name>ATP</name>
        <dbReference type="ChEBI" id="CHEBI:30616"/>
    </ligand>
</feature>
<evidence type="ECO:0000313" key="24">
    <source>
        <dbReference type="EMBL" id="RVX00052.1"/>
    </source>
</evidence>
<dbReference type="Pfam" id="PF00560">
    <property type="entry name" value="LRR_1"/>
    <property type="match status" value="9"/>
</dbReference>
<dbReference type="GO" id="GO:0005886">
    <property type="term" value="C:plasma membrane"/>
    <property type="evidence" value="ECO:0007669"/>
    <property type="project" value="UniProtKB-SubCell"/>
</dbReference>
<dbReference type="SMART" id="SM00220">
    <property type="entry name" value="S_TKc"/>
    <property type="match status" value="1"/>
</dbReference>
<keyword evidence="13 24" id="KW-0418">Kinase</keyword>
<keyword evidence="17 24" id="KW-0675">Receptor</keyword>
<evidence type="ECO:0000256" key="8">
    <source>
        <dbReference type="ARBA" id="ARBA00022679"/>
    </source>
</evidence>
<dbReference type="InterPro" id="IPR008271">
    <property type="entry name" value="Ser/Thr_kinase_AS"/>
</dbReference>
<feature type="domain" description="Protein kinase" evidence="23">
    <location>
        <begin position="704"/>
        <end position="1011"/>
    </location>
</feature>
<keyword evidence="6" id="KW-0597">Phosphoprotein</keyword>
<keyword evidence="16 22" id="KW-0472">Membrane</keyword>
<dbReference type="Gene3D" id="1.10.510.10">
    <property type="entry name" value="Transferase(Phosphotransferase) domain 1"/>
    <property type="match status" value="1"/>
</dbReference>
<evidence type="ECO:0000259" key="23">
    <source>
        <dbReference type="PROSITE" id="PS50011"/>
    </source>
</evidence>
<evidence type="ECO:0000313" key="25">
    <source>
        <dbReference type="Proteomes" id="UP000288805"/>
    </source>
</evidence>
<accession>A0A438ITI7</accession>
<evidence type="ECO:0000256" key="19">
    <source>
        <dbReference type="ARBA" id="ARBA00047899"/>
    </source>
</evidence>
<dbReference type="Pfam" id="PF08263">
    <property type="entry name" value="LRRNT_2"/>
    <property type="match status" value="1"/>
</dbReference>
<keyword evidence="14 21" id="KW-0067">ATP-binding</keyword>